<keyword evidence="6" id="KW-1185">Reference proteome</keyword>
<dbReference type="InterPro" id="IPR038811">
    <property type="entry name" value="CDCP1"/>
</dbReference>
<feature type="domain" description="CDCP1 first CUB" evidence="4">
    <location>
        <begin position="214"/>
        <end position="284"/>
    </location>
</feature>
<keyword evidence="2" id="KW-0732">Signal</keyword>
<evidence type="ECO:0000256" key="2">
    <source>
        <dbReference type="SAM" id="SignalP"/>
    </source>
</evidence>
<dbReference type="OrthoDB" id="8960034at2759"/>
<dbReference type="RefSeq" id="XP_029023232.1">
    <property type="nucleotide sequence ID" value="XM_029167399.3"/>
</dbReference>
<feature type="domain" description="CDCP1 third and sixth CUB" evidence="3">
    <location>
        <begin position="894"/>
        <end position="1007"/>
    </location>
</feature>
<evidence type="ECO:0000259" key="5">
    <source>
        <dbReference type="Pfam" id="PF23668"/>
    </source>
</evidence>
<dbReference type="InterPro" id="IPR056268">
    <property type="entry name" value="CUB_CDCP1_1st"/>
</dbReference>
<evidence type="ECO:0000313" key="6">
    <source>
        <dbReference type="Proteomes" id="UP000515150"/>
    </source>
</evidence>
<evidence type="ECO:0000259" key="3">
    <source>
        <dbReference type="Pfam" id="PF23665"/>
    </source>
</evidence>
<protein>
    <submittedName>
        <fullName evidence="7">CUB domain-containing protein 1</fullName>
    </submittedName>
</protein>
<dbReference type="InterPro" id="IPR056266">
    <property type="entry name" value="CDCP1_CUB_3rd_6th"/>
</dbReference>
<feature type="chain" id="PRO_5028011994" evidence="2">
    <location>
        <begin position="20"/>
        <end position="1203"/>
    </location>
</feature>
<feature type="domain" description="CDCP1 second and fifth CUB" evidence="5">
    <location>
        <begin position="480"/>
        <end position="584"/>
    </location>
</feature>
<feature type="domain" description="CDCP1 first CUB" evidence="4">
    <location>
        <begin position="402"/>
        <end position="472"/>
    </location>
</feature>
<dbReference type="AlphaFoldDB" id="A0A6P7NTJ5"/>
<feature type="domain" description="CDCP1 first CUB" evidence="4">
    <location>
        <begin position="25"/>
        <end position="98"/>
    </location>
</feature>
<dbReference type="Proteomes" id="UP000515150">
    <property type="component" value="Chromosome 11"/>
</dbReference>
<keyword evidence="1" id="KW-1133">Transmembrane helix</keyword>
<dbReference type="PANTHER" id="PTHR14477:SF1">
    <property type="entry name" value="CUB DOMAIN-CONTAINING PROTEIN 1"/>
    <property type="match status" value="1"/>
</dbReference>
<evidence type="ECO:0000259" key="4">
    <source>
        <dbReference type="Pfam" id="PF23667"/>
    </source>
</evidence>
<feature type="domain" description="CDCP1 third and sixth CUB" evidence="3">
    <location>
        <begin position="593"/>
        <end position="692"/>
    </location>
</feature>
<evidence type="ECO:0000313" key="7">
    <source>
        <dbReference type="RefSeq" id="XP_029023232.1"/>
    </source>
</evidence>
<evidence type="ECO:0000256" key="1">
    <source>
        <dbReference type="SAM" id="Phobius"/>
    </source>
</evidence>
<dbReference type="CTD" id="560859"/>
<feature type="domain" description="CDCP1 second and fifth CUB" evidence="5">
    <location>
        <begin position="105"/>
        <end position="208"/>
    </location>
</feature>
<feature type="domain" description="CDCP1 second and fifth CUB" evidence="5">
    <location>
        <begin position="291"/>
        <end position="396"/>
    </location>
</feature>
<proteinExistence type="predicted"/>
<reference evidence="7" key="1">
    <citation type="submission" date="2025-08" db="UniProtKB">
        <authorList>
            <consortium name="RefSeq"/>
        </authorList>
    </citation>
    <scope>IDENTIFICATION</scope>
</reference>
<keyword evidence="1" id="KW-0812">Transmembrane</keyword>
<dbReference type="Pfam" id="PF23665">
    <property type="entry name" value="CDCP1_CUB_6"/>
    <property type="match status" value="2"/>
</dbReference>
<feature type="domain" description="CDCP1 second and fifth CUB" evidence="5">
    <location>
        <begin position="790"/>
        <end position="881"/>
    </location>
</feature>
<feature type="signal peptide" evidence="2">
    <location>
        <begin position="1"/>
        <end position="19"/>
    </location>
</feature>
<accession>A0A6P7NTJ5</accession>
<dbReference type="InParanoid" id="A0A6P7NTJ5"/>
<dbReference type="PANTHER" id="PTHR14477">
    <property type="entry name" value="CUB DOMAIN-CONTAINING PROTEIN 1"/>
    <property type="match status" value="1"/>
</dbReference>
<gene>
    <name evidence="7" type="primary">cdcp1b</name>
</gene>
<sequence length="1203" mass="130652">MRLCATCALLGLLFVTAIAATGSLQTLVRPDKGSTVTVSTPLPPDQCAVCTVGGVNDTQVSCRSSLPLKPEEEVKLLFNCSQPLEKSYAVTISRTIDCTKDLCSPTTIGTQPTILPELIRTLTWEVQAPPKTVVRLDVLGEGLVEASQPCPTGFRYSVSISKTNPKGPTRYCRGGSVTHLDLLNEGVVALQVDPKAVVDQFLFKASAGPLKGRTEVITIDSSTTVVLSRDPAAPECDVCSAEGSTSNCSPTTKTLTNVHNLSLDFSCQQPQDVYTATVQRKIGCTTTSCSPAVAQVDPNLFKAFQRTLKWDISVPERTVLTLDFAGDGLKEVSGAGDCPGRYQYSLSTTKSDGSIKSSSYCTGGTVSQLDLQGATTVTVDVPKDGDLAQTAFSVRAAPRGSRTIPVTPEPKTTIFISRAVSEPDCSVCVRTAKPTCDPRRAKITDPGNISVEFTCPQPQHIYTVEINRAITCKSFSCSGDIVQAESPLFQDFNRTFTWDLKVVSPQSFQLDFSGTGMRQIPREETCPDEHTYSVVIYLHTGPADIGTFCKGGPVTTVLAPYKGRVTLQVPANRKVDPVDFKLNVGPETSMLAIVTVNLPRGVSDTDILTPNYPGGLPDAQQMQWNFTVPGMHNYTVQFLQSTAPECVAGDVEVEYQRDGRRPSKLTLTDPQPKHQQDNFNMVLRNCQTNTTLQGLSLRYRVSVMRSGHPVLCTVDLSKRAALSLRIENTGSDPYCEMRINSTVAERLIVAAGTTASLSFLDCPKEDVRLTASDVTECPNVSTCPTIPLSVPTLDSCLPMRLHSFTWNIRVPVDSTAELAAPTGSLRQALPGQECNPADSLNLADEDGISVGDYCYGGVIQKVQVHTNISVTARSRDFSKTSGPFLNVSFSQEISETIIYRVSPTASSPTLLATPNWPEAMVSFSSVSWIVDVPSRYQANVQFVNVSQPKCQDGHTSITVKQLGSEKELLALREDSPPVGNLSVPGSFYLTMSNCMSEEGHFGAAARIVLQETSNLLAIILGVVGALLLLLIVLVVICVIKKKKKGLNRDSSIFMGKGNVFRPSDNHFPKTRSEDPHIYTSIDDTMVYSHALGDAGYADGMPDHFKGAPVDSYRTFTGPTALPEIKEPDLEPEMDLYKPFLEPPQTFIPSRPRTPIDRQDSLGFQDRRMMDNGLFTFKSTGEINTIQLTDFESEPRLQTSEESF</sequence>
<feature type="transmembrane region" description="Helical" evidence="1">
    <location>
        <begin position="1015"/>
        <end position="1039"/>
    </location>
</feature>
<dbReference type="GeneID" id="114865892"/>
<dbReference type="KEGG" id="bspl:114865892"/>
<dbReference type="FunCoup" id="A0A6P7NTJ5">
    <property type="interactions" value="1197"/>
</dbReference>
<name>A0A6P7NTJ5_BETSP</name>
<dbReference type="Pfam" id="PF23668">
    <property type="entry name" value="CUB_CDCP1_2"/>
    <property type="match status" value="4"/>
</dbReference>
<dbReference type="Pfam" id="PF23667">
    <property type="entry name" value="CUB_CDCP1_1"/>
    <property type="match status" value="3"/>
</dbReference>
<organism evidence="6 7">
    <name type="scientific">Betta splendens</name>
    <name type="common">Siamese fighting fish</name>
    <dbReference type="NCBI Taxonomy" id="158456"/>
    <lineage>
        <taxon>Eukaryota</taxon>
        <taxon>Metazoa</taxon>
        <taxon>Chordata</taxon>
        <taxon>Craniata</taxon>
        <taxon>Vertebrata</taxon>
        <taxon>Euteleostomi</taxon>
        <taxon>Actinopterygii</taxon>
        <taxon>Neopterygii</taxon>
        <taxon>Teleostei</taxon>
        <taxon>Neoteleostei</taxon>
        <taxon>Acanthomorphata</taxon>
        <taxon>Anabantaria</taxon>
        <taxon>Anabantiformes</taxon>
        <taxon>Anabantoidei</taxon>
        <taxon>Osphronemidae</taxon>
        <taxon>Betta</taxon>
    </lineage>
</organism>
<dbReference type="InterPro" id="IPR056269">
    <property type="entry name" value="CUB_CDCP1_2nd_5th"/>
</dbReference>
<keyword evidence="1" id="KW-0472">Membrane</keyword>